<feature type="region of interest" description="Disordered" evidence="1">
    <location>
        <begin position="21"/>
        <end position="43"/>
    </location>
</feature>
<dbReference type="Proteomes" id="UP001501427">
    <property type="component" value="Unassembled WGS sequence"/>
</dbReference>
<protein>
    <submittedName>
        <fullName evidence="2">Uncharacterized protein</fullName>
    </submittedName>
</protein>
<proteinExistence type="predicted"/>
<evidence type="ECO:0000313" key="2">
    <source>
        <dbReference type="EMBL" id="GAA0589760.1"/>
    </source>
</evidence>
<evidence type="ECO:0000313" key="3">
    <source>
        <dbReference type="Proteomes" id="UP001501427"/>
    </source>
</evidence>
<sequence>MTWGFALGEADLTVPAGGSNVLLAPRGSETPKGGRPEGNPLRTHQVETCLRLKKDALGRTIPELDEAGQIG</sequence>
<gene>
    <name evidence="2" type="ORF">GCM10009546_60200</name>
</gene>
<dbReference type="EMBL" id="BAAAHD010000069">
    <property type="protein sequence ID" value="GAA0589760.1"/>
    <property type="molecule type" value="Genomic_DNA"/>
</dbReference>
<accession>A0ABN1FFM1</accession>
<comment type="caution">
    <text evidence="2">The sequence shown here is derived from an EMBL/GenBank/DDBJ whole genome shotgun (WGS) entry which is preliminary data.</text>
</comment>
<name>A0ABN1FFM1_9ACTN</name>
<keyword evidence="3" id="KW-1185">Reference proteome</keyword>
<reference evidence="2 3" key="1">
    <citation type="journal article" date="2019" name="Int. J. Syst. Evol. Microbiol.">
        <title>The Global Catalogue of Microorganisms (GCM) 10K type strain sequencing project: providing services to taxonomists for standard genome sequencing and annotation.</title>
        <authorList>
            <consortium name="The Broad Institute Genomics Platform"/>
            <consortium name="The Broad Institute Genome Sequencing Center for Infectious Disease"/>
            <person name="Wu L."/>
            <person name="Ma J."/>
        </authorList>
    </citation>
    <scope>NUCLEOTIDE SEQUENCE [LARGE SCALE GENOMIC DNA]</scope>
    <source>
        <strain evidence="2 3">JCM 10667</strain>
    </source>
</reference>
<evidence type="ECO:0000256" key="1">
    <source>
        <dbReference type="SAM" id="MobiDB-lite"/>
    </source>
</evidence>
<organism evidence="2 3">
    <name type="scientific">Actinomadura livida</name>
    <dbReference type="NCBI Taxonomy" id="79909"/>
    <lineage>
        <taxon>Bacteria</taxon>
        <taxon>Bacillati</taxon>
        <taxon>Actinomycetota</taxon>
        <taxon>Actinomycetes</taxon>
        <taxon>Streptosporangiales</taxon>
        <taxon>Thermomonosporaceae</taxon>
        <taxon>Actinomadura</taxon>
    </lineage>
</organism>